<dbReference type="SUPFAM" id="SSF48452">
    <property type="entry name" value="TPR-like"/>
    <property type="match status" value="1"/>
</dbReference>
<sequence length="519" mass="60521">MHQKLLLVLVLLFSKQLIFGQTYEFKKKFSKEERTAFLGMTKKIFSINNQVSYNLSSKDAEMSFSEMNDEIQYNDDYLKELKTKLSKDSLNAIILNNFGNYYISKGNKPLAKKYFKKSLDNLSLQTFVKKDSAQYYSFRGILKSNLETSGAITDIEKALRINPNDSISILFYPMFLIQQNRFSESKKICIDALEKKNESPAMPYTFLCMSILFENVNSILDPSKKEANRKKSYDELVDYSLIYQYADRYKNSIQVQNLKKMSEILGLFIRMYQFDLNEDNEIILNFSSREITKINALEKEFKELLAKGKINPFTANKSLCTLHFMLGNKDKAIGYGKKAIAVFPESKKNIQFNAYETYDLLLSLYQLKKDTVNFKKTLKEKILKSSQEEKKINDYLSMAYLYLYENDFVQSEEWCKKAREIDSDNFEALSLLSHLKFMSNPNSLENSLGQFYMEQASRQVKEDFDNYTLGLQAAIYMILYGNPNDAKLAYDNIQNSRKLTQKDCKICDELIEKYISVRP</sequence>
<organism evidence="1 2">
    <name type="scientific">Flavobacterium cauense R2A-7</name>
    <dbReference type="NCBI Taxonomy" id="1341154"/>
    <lineage>
        <taxon>Bacteria</taxon>
        <taxon>Pseudomonadati</taxon>
        <taxon>Bacteroidota</taxon>
        <taxon>Flavobacteriia</taxon>
        <taxon>Flavobacteriales</taxon>
        <taxon>Flavobacteriaceae</taxon>
        <taxon>Flavobacterium</taxon>
    </lineage>
</organism>
<dbReference type="SMART" id="SM00028">
    <property type="entry name" value="TPR"/>
    <property type="match status" value="4"/>
</dbReference>
<evidence type="ECO:0000313" key="1">
    <source>
        <dbReference type="EMBL" id="TWI08981.1"/>
    </source>
</evidence>
<protein>
    <recommendedName>
        <fullName evidence="3">Tetratricopeptide repeat protein</fullName>
    </recommendedName>
</protein>
<reference evidence="1 2" key="1">
    <citation type="journal article" date="2015" name="Stand. Genomic Sci.">
        <title>Genomic Encyclopedia of Bacterial and Archaeal Type Strains, Phase III: the genomes of soil and plant-associated and newly described type strains.</title>
        <authorList>
            <person name="Whitman W.B."/>
            <person name="Woyke T."/>
            <person name="Klenk H.P."/>
            <person name="Zhou Y."/>
            <person name="Lilburn T.G."/>
            <person name="Beck B.J."/>
            <person name="De Vos P."/>
            <person name="Vandamme P."/>
            <person name="Eisen J.A."/>
            <person name="Garrity G."/>
            <person name="Hugenholtz P."/>
            <person name="Kyrpides N.C."/>
        </authorList>
    </citation>
    <scope>NUCLEOTIDE SEQUENCE [LARGE SCALE GENOMIC DNA]</scope>
    <source>
        <strain evidence="1 2">CGMCC 1.7270</strain>
    </source>
</reference>
<evidence type="ECO:0000313" key="2">
    <source>
        <dbReference type="Proteomes" id="UP000319848"/>
    </source>
</evidence>
<comment type="caution">
    <text evidence="1">The sequence shown here is derived from an EMBL/GenBank/DDBJ whole genome shotgun (WGS) entry which is preliminary data.</text>
</comment>
<proteinExistence type="predicted"/>
<keyword evidence="2" id="KW-1185">Reference proteome</keyword>
<accession>V6SA85</accession>
<dbReference type="RefSeq" id="WP_023569781.1">
    <property type="nucleotide sequence ID" value="NZ_AVBI01000004.1"/>
</dbReference>
<dbReference type="Proteomes" id="UP000319848">
    <property type="component" value="Unassembled WGS sequence"/>
</dbReference>
<dbReference type="Gene3D" id="1.25.40.10">
    <property type="entry name" value="Tetratricopeptide repeat domain"/>
    <property type="match status" value="2"/>
</dbReference>
<name>V6SA85_9FLAO</name>
<dbReference type="AlphaFoldDB" id="V6SA85"/>
<dbReference type="OrthoDB" id="1419882at2"/>
<dbReference type="InterPro" id="IPR019734">
    <property type="entry name" value="TPR_rpt"/>
</dbReference>
<evidence type="ECO:0008006" key="3">
    <source>
        <dbReference type="Google" id="ProtNLM"/>
    </source>
</evidence>
<gene>
    <name evidence="1" type="ORF">IP98_02695</name>
</gene>
<dbReference type="InterPro" id="IPR011990">
    <property type="entry name" value="TPR-like_helical_dom_sf"/>
</dbReference>
<dbReference type="EMBL" id="VLKQ01000014">
    <property type="protein sequence ID" value="TWI08981.1"/>
    <property type="molecule type" value="Genomic_DNA"/>
</dbReference>